<keyword evidence="6" id="KW-0560">Oxidoreductase</keyword>
<keyword evidence="5 10" id="KW-0274">FAD</keyword>
<dbReference type="Proteomes" id="UP000306980">
    <property type="component" value="Unassembled WGS sequence"/>
</dbReference>
<dbReference type="EMBL" id="VJMZ01000001">
    <property type="protein sequence ID" value="TRM10432.1"/>
    <property type="molecule type" value="Genomic_DNA"/>
</dbReference>
<keyword evidence="15" id="KW-1185">Reference proteome</keyword>
<evidence type="ECO:0000313" key="14">
    <source>
        <dbReference type="Proteomes" id="UP000306980"/>
    </source>
</evidence>
<accession>A0A5S3QHZ8</accession>
<feature type="binding site" evidence="10">
    <location>
        <position position="161"/>
    </location>
    <ligand>
        <name>FAD</name>
        <dbReference type="ChEBI" id="CHEBI:57692"/>
    </ligand>
</feature>
<dbReference type="UniPathway" id="UPA00261">
    <property type="reaction ID" value="UER00373"/>
</dbReference>
<dbReference type="PANTHER" id="PTHR13914">
    <property type="entry name" value="PROLINE OXIDASE"/>
    <property type="match status" value="1"/>
</dbReference>
<evidence type="ECO:0000256" key="1">
    <source>
        <dbReference type="ARBA" id="ARBA00004739"/>
    </source>
</evidence>
<evidence type="ECO:0000313" key="15">
    <source>
        <dbReference type="Proteomes" id="UP000319280"/>
    </source>
</evidence>
<evidence type="ECO:0000256" key="2">
    <source>
        <dbReference type="ARBA" id="ARBA00012695"/>
    </source>
</evidence>
<name>A0A549YEX1_9BACI</name>
<evidence type="ECO:0000256" key="3">
    <source>
        <dbReference type="ARBA" id="ARBA00022630"/>
    </source>
</evidence>
<evidence type="ECO:0000313" key="12">
    <source>
        <dbReference type="EMBL" id="TMN21532.1"/>
    </source>
</evidence>
<evidence type="ECO:0000256" key="8">
    <source>
        <dbReference type="ARBA" id="ARBA00048779"/>
    </source>
</evidence>
<feature type="domain" description="Proline dehydrogenase" evidence="11">
    <location>
        <begin position="44"/>
        <end position="293"/>
    </location>
</feature>
<comment type="cofactor">
    <cofactor evidence="10">
        <name>FAD</name>
        <dbReference type="ChEBI" id="CHEBI:57692"/>
    </cofactor>
    <text evidence="10">Binds 1 FAD per subunit.</text>
</comment>
<keyword evidence="7" id="KW-0642">Proline metabolism</keyword>
<dbReference type="InterPro" id="IPR015659">
    <property type="entry name" value="Proline_oxidase"/>
</dbReference>
<organism evidence="13 15">
    <name type="scientific">Lentibacillus cibarius</name>
    <dbReference type="NCBI Taxonomy" id="2583219"/>
    <lineage>
        <taxon>Bacteria</taxon>
        <taxon>Bacillati</taxon>
        <taxon>Bacillota</taxon>
        <taxon>Bacilli</taxon>
        <taxon>Bacillales</taxon>
        <taxon>Bacillaceae</taxon>
        <taxon>Lentibacillus</taxon>
    </lineage>
</organism>
<evidence type="ECO:0000256" key="4">
    <source>
        <dbReference type="ARBA" id="ARBA00022741"/>
    </source>
</evidence>
<dbReference type="AlphaFoldDB" id="A0A549YEX1"/>
<dbReference type="Pfam" id="PF01619">
    <property type="entry name" value="Pro_dh"/>
    <property type="match status" value="1"/>
</dbReference>
<dbReference type="Gene3D" id="3.20.20.220">
    <property type="match status" value="1"/>
</dbReference>
<comment type="pathway">
    <text evidence="1">Amino-acid degradation; L-proline degradation into L-glutamate; L-glutamate from L-proline: step 1/2.</text>
</comment>
<dbReference type="EMBL" id="VCIA01000001">
    <property type="protein sequence ID" value="TMN21532.1"/>
    <property type="molecule type" value="Genomic_DNA"/>
</dbReference>
<dbReference type="Proteomes" id="UP000319280">
    <property type="component" value="Unassembled WGS sequence"/>
</dbReference>
<feature type="binding site" evidence="10">
    <location>
        <begin position="183"/>
        <end position="185"/>
    </location>
    <ligand>
        <name>FAD</name>
        <dbReference type="ChEBI" id="CHEBI:57692"/>
    </ligand>
</feature>
<dbReference type="SUPFAM" id="SSF51730">
    <property type="entry name" value="FAD-linked oxidoreductase"/>
    <property type="match status" value="1"/>
</dbReference>
<evidence type="ECO:0000256" key="6">
    <source>
        <dbReference type="ARBA" id="ARBA00023002"/>
    </source>
</evidence>
<comment type="catalytic activity">
    <reaction evidence="8">
        <text>L-proline + a quinone = (S)-1-pyrroline-5-carboxylate + a quinol + H(+)</text>
        <dbReference type="Rhea" id="RHEA:23784"/>
        <dbReference type="ChEBI" id="CHEBI:15378"/>
        <dbReference type="ChEBI" id="CHEBI:17388"/>
        <dbReference type="ChEBI" id="CHEBI:24646"/>
        <dbReference type="ChEBI" id="CHEBI:60039"/>
        <dbReference type="ChEBI" id="CHEBI:132124"/>
        <dbReference type="EC" id="1.5.5.2"/>
    </reaction>
</comment>
<keyword evidence="3" id="KW-0285">Flavoprotein</keyword>
<feature type="binding site" evidence="9">
    <location>
        <position position="98"/>
    </location>
    <ligand>
        <name>substrate</name>
    </ligand>
</feature>
<feature type="binding site" evidence="10">
    <location>
        <position position="133"/>
    </location>
    <ligand>
        <name>FAD</name>
        <dbReference type="ChEBI" id="CHEBI:57692"/>
    </ligand>
</feature>
<keyword evidence="4 10" id="KW-0547">Nucleotide-binding</keyword>
<dbReference type="GO" id="GO:0004657">
    <property type="term" value="F:proline dehydrogenase activity"/>
    <property type="evidence" value="ECO:0007669"/>
    <property type="project" value="UniProtKB-EC"/>
</dbReference>
<evidence type="ECO:0000256" key="10">
    <source>
        <dbReference type="PIRSR" id="PIRSR000196-2"/>
    </source>
</evidence>
<feature type="binding site" evidence="9">
    <location>
        <position position="285"/>
    </location>
    <ligand>
        <name>substrate</name>
    </ligand>
</feature>
<comment type="caution">
    <text evidence="13">The sequence shown here is derived from an EMBL/GenBank/DDBJ whole genome shotgun (WGS) entry which is preliminary data.</text>
</comment>
<reference evidence="12 14" key="1">
    <citation type="submission" date="2019-05" db="EMBL/GenBank/DDBJ databases">
        <title>Genomic analysis of Lentibacillus sp. NKC220-2.</title>
        <authorList>
            <person name="Oh Y.J."/>
        </authorList>
    </citation>
    <scope>NUCLEOTIDE SEQUENCE [LARGE SCALE GENOMIC DNA]</scope>
    <source>
        <strain evidence="12 14">NKC220-2</strain>
    </source>
</reference>
<dbReference type="PANTHER" id="PTHR13914:SF0">
    <property type="entry name" value="PROLINE DEHYDROGENASE 1, MITOCHONDRIAL"/>
    <property type="match status" value="1"/>
</dbReference>
<dbReference type="InterPro" id="IPR029041">
    <property type="entry name" value="FAD-linked_oxidoreductase-like"/>
</dbReference>
<dbReference type="RefSeq" id="WP_138602031.1">
    <property type="nucleotide sequence ID" value="NZ_VCIA01000001.1"/>
</dbReference>
<feature type="binding site" evidence="10">
    <location>
        <begin position="222"/>
        <end position="223"/>
    </location>
    <ligand>
        <name>FAD</name>
        <dbReference type="ChEBI" id="CHEBI:57692"/>
    </ligand>
</feature>
<dbReference type="InterPro" id="IPR002872">
    <property type="entry name" value="Proline_DH_dom"/>
</dbReference>
<feature type="binding site" evidence="9">
    <location>
        <position position="284"/>
    </location>
    <ligand>
        <name>substrate</name>
    </ligand>
</feature>
<feature type="binding site" evidence="10">
    <location>
        <position position="197"/>
    </location>
    <ligand>
        <name>FAD</name>
        <dbReference type="ChEBI" id="CHEBI:57692"/>
    </ligand>
</feature>
<evidence type="ECO:0000313" key="13">
    <source>
        <dbReference type="EMBL" id="TRM10432.1"/>
    </source>
</evidence>
<protein>
    <recommendedName>
        <fullName evidence="2">proline dehydrogenase</fullName>
        <ecNumber evidence="2">1.5.5.2</ecNumber>
    </recommendedName>
</protein>
<evidence type="ECO:0000259" key="11">
    <source>
        <dbReference type="Pfam" id="PF01619"/>
    </source>
</evidence>
<dbReference type="GO" id="GO:0010133">
    <property type="term" value="P:L-proline catabolic process to L-glutamate"/>
    <property type="evidence" value="ECO:0007669"/>
    <property type="project" value="UniProtKB-UniPathway"/>
</dbReference>
<dbReference type="GO" id="GO:0000166">
    <property type="term" value="F:nucleotide binding"/>
    <property type="evidence" value="ECO:0007669"/>
    <property type="project" value="UniProtKB-KW"/>
</dbReference>
<evidence type="ECO:0000256" key="9">
    <source>
        <dbReference type="PIRSR" id="PIRSR000196-1"/>
    </source>
</evidence>
<accession>A0A549YEX1</accession>
<gene>
    <name evidence="12" type="ORF">FFL34_04975</name>
    <name evidence="13" type="ORF">FH966_01130</name>
</gene>
<dbReference type="OrthoDB" id="9773461at2"/>
<evidence type="ECO:0000256" key="7">
    <source>
        <dbReference type="ARBA" id="ARBA00023062"/>
    </source>
</evidence>
<evidence type="ECO:0000256" key="5">
    <source>
        <dbReference type="ARBA" id="ARBA00022827"/>
    </source>
</evidence>
<sequence>MTNVTRDFFIGLSNNHFLNAQAKKWGFVLGADKFVAGTTVQSVVEAVKSLNEKGISCTLDNLGEFVSDKQEATEAKNQIIHILEAIHSQQLDCHLSVKLTQLGLDIDQSYCIENMKEILDTAAAYNIFVNIDMEDYTHYEQTLEVLEVLRERYDNVGTVIQSYLYRAQEDMDKLKDVRIRLVKGAYKEGEDVAYPNKQDIDLNFIRLAKQRLLGNTFTSIATHDHHIIEELKTFVAENAISTDVFEFQMLYGFRNDMQDKLAEEGYNFCTYIPFGDDWFGYFMRRLAERPQNLNLVMKDALYTEDNKLKKGPVIAGGAIAAASALAIWRRKNKDKVSS</sequence>
<dbReference type="EC" id="1.5.5.2" evidence="2"/>
<reference evidence="13 15" key="2">
    <citation type="submission" date="2019-07" db="EMBL/GenBank/DDBJ databases">
        <title>Genomic analysis of Lentibacillus sp. NKC851-2.</title>
        <authorList>
            <person name="Oh Y.J."/>
        </authorList>
    </citation>
    <scope>NUCLEOTIDE SEQUENCE [LARGE SCALE GENOMIC DNA]</scope>
    <source>
        <strain evidence="13 15">NKC851-2</strain>
    </source>
</reference>
<proteinExistence type="predicted"/>
<dbReference type="InterPro" id="IPR008219">
    <property type="entry name" value="PRODH_bac_arc"/>
</dbReference>
<dbReference type="PIRSF" id="PIRSF000196">
    <property type="entry name" value="Pro_dehydrog"/>
    <property type="match status" value="1"/>
</dbReference>